<dbReference type="EMBL" id="DVFT01000187">
    <property type="protein sequence ID" value="HIQ97388.1"/>
    <property type="molecule type" value="Genomic_DNA"/>
</dbReference>
<organism evidence="1 2">
    <name type="scientific">Candidatus Limivivens merdigallinarum</name>
    <dbReference type="NCBI Taxonomy" id="2840859"/>
    <lineage>
        <taxon>Bacteria</taxon>
        <taxon>Bacillati</taxon>
        <taxon>Bacillota</taxon>
        <taxon>Clostridia</taxon>
        <taxon>Lachnospirales</taxon>
        <taxon>Lachnospiraceae</taxon>
        <taxon>Lachnospiraceae incertae sedis</taxon>
        <taxon>Candidatus Limivivens</taxon>
    </lineage>
</organism>
<dbReference type="Proteomes" id="UP000886886">
    <property type="component" value="Unassembled WGS sequence"/>
</dbReference>
<dbReference type="SUPFAM" id="SSF56507">
    <property type="entry name" value="Methionine synthase activation domain-like"/>
    <property type="match status" value="1"/>
</dbReference>
<sequence>MKTERLELPGIEISLEDFLKSMKLELEEEDQETLQDMLTEAGKLARPKAIYGMAPIEEKGEDYIVADGIRLTSERVRRNVDKVNRIVPYVATCGTELEQWAERITDPLEAYWADGIMLRSLMEIRKVLRETVKSKYFPAGDLSFMSPGSLPEWPLKEQEAVFGLLGDVAGEIGVRLTDSYLMIPRKSGSGIFFSAQTHYEDCQYCERLDCPGRRAKKLG</sequence>
<reference evidence="1" key="2">
    <citation type="journal article" date="2021" name="PeerJ">
        <title>Extensive microbial diversity within the chicken gut microbiome revealed by metagenomics and culture.</title>
        <authorList>
            <person name="Gilroy R."/>
            <person name="Ravi A."/>
            <person name="Getino M."/>
            <person name="Pursley I."/>
            <person name="Horton D.L."/>
            <person name="Alikhan N.F."/>
            <person name="Baker D."/>
            <person name="Gharbi K."/>
            <person name="Hall N."/>
            <person name="Watson M."/>
            <person name="Adriaenssens E.M."/>
            <person name="Foster-Nyarko E."/>
            <person name="Jarju S."/>
            <person name="Secka A."/>
            <person name="Antonio M."/>
            <person name="Oren A."/>
            <person name="Chaudhuri R.R."/>
            <person name="La Ragione R."/>
            <person name="Hildebrand F."/>
            <person name="Pallen M.J."/>
        </authorList>
    </citation>
    <scope>NUCLEOTIDE SEQUENCE</scope>
    <source>
        <strain evidence="1">ChiSjej3B21-11622</strain>
    </source>
</reference>
<dbReference type="GO" id="GO:0008705">
    <property type="term" value="F:methionine synthase activity"/>
    <property type="evidence" value="ECO:0007669"/>
    <property type="project" value="InterPro"/>
</dbReference>
<accession>A0A9D0ZXI3</accession>
<protein>
    <submittedName>
        <fullName evidence="1">Vitamin B12 dependent methionine synthase</fullName>
    </submittedName>
</protein>
<dbReference type="Gene3D" id="3.40.109.40">
    <property type="match status" value="1"/>
</dbReference>
<dbReference type="AlphaFoldDB" id="A0A9D0ZXI3"/>
<gene>
    <name evidence="1" type="ORF">IAB26_12600</name>
</gene>
<proteinExistence type="predicted"/>
<comment type="caution">
    <text evidence="1">The sequence shown here is derived from an EMBL/GenBank/DDBJ whole genome shotgun (WGS) entry which is preliminary data.</text>
</comment>
<reference evidence="1" key="1">
    <citation type="submission" date="2020-10" db="EMBL/GenBank/DDBJ databases">
        <authorList>
            <person name="Gilroy R."/>
        </authorList>
    </citation>
    <scope>NUCLEOTIDE SEQUENCE</scope>
    <source>
        <strain evidence="1">ChiSjej3B21-11622</strain>
    </source>
</reference>
<evidence type="ECO:0000313" key="1">
    <source>
        <dbReference type="EMBL" id="HIQ97388.1"/>
    </source>
</evidence>
<evidence type="ECO:0000313" key="2">
    <source>
        <dbReference type="Proteomes" id="UP000886886"/>
    </source>
</evidence>
<dbReference type="InterPro" id="IPR037010">
    <property type="entry name" value="VitB12-dep_Met_synth_activ_sf"/>
</dbReference>
<name>A0A9D0ZXI3_9FIRM</name>